<reference evidence="1 2" key="1">
    <citation type="submission" date="2016-07" db="EMBL/GenBank/DDBJ databases">
        <title>Multiple horizontal gene transfer events from other fungi enriched the ability of initially mycotrophic Trichoderma (Ascomycota) to feed on dead plant biomass.</title>
        <authorList>
            <consortium name="DOE Joint Genome Institute"/>
            <person name="Aerts A."/>
            <person name="Atanasova L."/>
            <person name="Chenthamara K."/>
            <person name="Zhang J."/>
            <person name="Grujic M."/>
            <person name="Henrissat B."/>
            <person name="Kuo A."/>
            <person name="Salamov A."/>
            <person name="Lipzen A."/>
            <person name="Labutti K."/>
            <person name="Barry K."/>
            <person name="Miao Y."/>
            <person name="Rahimi M.J."/>
            <person name="Shen Q."/>
            <person name="Grigoriev I.V."/>
            <person name="Kubicek C.P."/>
            <person name="Druzhinina I.S."/>
        </authorList>
    </citation>
    <scope>NUCLEOTIDE SEQUENCE [LARGE SCALE GENOMIC DNA]</scope>
    <source>
        <strain evidence="1 2">CBS 433.97</strain>
    </source>
</reference>
<accession>A0A2T3Z1P3</accession>
<evidence type="ECO:0000313" key="2">
    <source>
        <dbReference type="Proteomes" id="UP000240493"/>
    </source>
</evidence>
<name>A0A2T3Z1P3_TRIA4</name>
<proteinExistence type="predicted"/>
<evidence type="ECO:0000313" key="1">
    <source>
        <dbReference type="EMBL" id="PTB38734.1"/>
    </source>
</evidence>
<organism evidence="1 2">
    <name type="scientific">Trichoderma asperellum (strain ATCC 204424 / CBS 433.97 / NBRC 101777)</name>
    <dbReference type="NCBI Taxonomy" id="1042311"/>
    <lineage>
        <taxon>Eukaryota</taxon>
        <taxon>Fungi</taxon>
        <taxon>Dikarya</taxon>
        <taxon>Ascomycota</taxon>
        <taxon>Pezizomycotina</taxon>
        <taxon>Sordariomycetes</taxon>
        <taxon>Hypocreomycetidae</taxon>
        <taxon>Hypocreales</taxon>
        <taxon>Hypocreaceae</taxon>
        <taxon>Trichoderma</taxon>
    </lineage>
</organism>
<dbReference type="EMBL" id="KZ679265">
    <property type="protein sequence ID" value="PTB38734.1"/>
    <property type="molecule type" value="Genomic_DNA"/>
</dbReference>
<sequence length="121" mass="13225">MAACCRQSSVSYLPKGSALPSLRKACRRRYAVRCVSHSPLDPLQAAAQLHLDRRRPKRLGPGGARAKELQQKCPQRASGRLVAGWICQSWLMGCQIGMPSTRVGSASLTIHVTLSPTWLCL</sequence>
<gene>
    <name evidence="1" type="ORF">M441DRAFT_237749</name>
</gene>
<dbReference type="AlphaFoldDB" id="A0A2T3Z1P3"/>
<dbReference type="Proteomes" id="UP000240493">
    <property type="component" value="Unassembled WGS sequence"/>
</dbReference>
<keyword evidence="2" id="KW-1185">Reference proteome</keyword>
<protein>
    <submittedName>
        <fullName evidence="1">Uncharacterized protein</fullName>
    </submittedName>
</protein>